<dbReference type="AlphaFoldDB" id="A0A6J3M1D5"/>
<gene>
    <name evidence="4" type="ORF">K489DRAFT_254364</name>
</gene>
<evidence type="ECO:0000256" key="1">
    <source>
        <dbReference type="SAM" id="MobiDB-lite"/>
    </source>
</evidence>
<feature type="transmembrane region" description="Helical" evidence="2">
    <location>
        <begin position="100"/>
        <end position="126"/>
    </location>
</feature>
<evidence type="ECO:0000313" key="4">
    <source>
        <dbReference type="RefSeq" id="XP_033458734.1"/>
    </source>
</evidence>
<proteinExistence type="predicted"/>
<organism evidence="4">
    <name type="scientific">Dissoconium aciculare CBS 342.82</name>
    <dbReference type="NCBI Taxonomy" id="1314786"/>
    <lineage>
        <taxon>Eukaryota</taxon>
        <taxon>Fungi</taxon>
        <taxon>Dikarya</taxon>
        <taxon>Ascomycota</taxon>
        <taxon>Pezizomycotina</taxon>
        <taxon>Dothideomycetes</taxon>
        <taxon>Dothideomycetidae</taxon>
        <taxon>Mycosphaerellales</taxon>
        <taxon>Dissoconiaceae</taxon>
        <taxon>Dissoconium</taxon>
    </lineage>
</organism>
<keyword evidence="2" id="KW-1133">Transmembrane helix</keyword>
<accession>A0A6J3M1D5</accession>
<evidence type="ECO:0000256" key="2">
    <source>
        <dbReference type="SAM" id="Phobius"/>
    </source>
</evidence>
<keyword evidence="2" id="KW-0812">Transmembrane</keyword>
<keyword evidence="3" id="KW-1185">Reference proteome</keyword>
<reference evidence="4" key="3">
    <citation type="submission" date="2025-08" db="UniProtKB">
        <authorList>
            <consortium name="RefSeq"/>
        </authorList>
    </citation>
    <scope>IDENTIFICATION</scope>
    <source>
        <strain evidence="4">CBS 342.82</strain>
    </source>
</reference>
<evidence type="ECO:0000313" key="3">
    <source>
        <dbReference type="Proteomes" id="UP000504637"/>
    </source>
</evidence>
<sequence length="135" mass="14990">MGEYGVINLNALVCYTTILYRILAEYFPSGLTIQISIITRNSQNARQYDENLDRSRPTPDAPPCRGRCHRTSPTQAGISAADGDDVVAIRWSTSETKSSAVGFVTGMLYFSLFVNCVVVVMTPFYLRDVISFTFS</sequence>
<dbReference type="GeneID" id="54357785"/>
<dbReference type="RefSeq" id="XP_033458734.1">
    <property type="nucleotide sequence ID" value="XM_033599986.1"/>
</dbReference>
<name>A0A6J3M1D5_9PEZI</name>
<reference evidence="4" key="2">
    <citation type="submission" date="2020-04" db="EMBL/GenBank/DDBJ databases">
        <authorList>
            <consortium name="NCBI Genome Project"/>
        </authorList>
    </citation>
    <scope>NUCLEOTIDE SEQUENCE</scope>
    <source>
        <strain evidence="4">CBS 342.82</strain>
    </source>
</reference>
<feature type="region of interest" description="Disordered" evidence="1">
    <location>
        <begin position="48"/>
        <end position="77"/>
    </location>
</feature>
<protein>
    <submittedName>
        <fullName evidence="4">Uncharacterized protein</fullName>
    </submittedName>
</protein>
<reference evidence="4" key="1">
    <citation type="submission" date="2020-01" db="EMBL/GenBank/DDBJ databases">
        <authorList>
            <consortium name="DOE Joint Genome Institute"/>
            <person name="Haridas S."/>
            <person name="Albert R."/>
            <person name="Binder M."/>
            <person name="Bloem J."/>
            <person name="Labutti K."/>
            <person name="Salamov A."/>
            <person name="Andreopoulos B."/>
            <person name="Baker S.E."/>
            <person name="Barry K."/>
            <person name="Bills G."/>
            <person name="Bluhm B.H."/>
            <person name="Cannon C."/>
            <person name="Castanera R."/>
            <person name="Culley D.E."/>
            <person name="Daum C."/>
            <person name="Ezra D."/>
            <person name="Gonzalez J.B."/>
            <person name="Henrissat B."/>
            <person name="Kuo A."/>
            <person name="Liang C."/>
            <person name="Lipzen A."/>
            <person name="Lutzoni F."/>
            <person name="Magnuson J."/>
            <person name="Mondo S."/>
            <person name="Nolan M."/>
            <person name="Ohm R."/>
            <person name="Pangilinan J."/>
            <person name="Park H.-J."/>
            <person name="Ramirez L."/>
            <person name="Alfaro M."/>
            <person name="Sun H."/>
            <person name="Tritt A."/>
            <person name="Yoshinaga Y."/>
            <person name="Zwiers L.-H."/>
            <person name="Turgeon B.G."/>
            <person name="Goodwin S.B."/>
            <person name="Spatafora J.W."/>
            <person name="Crous P.W."/>
            <person name="Grigoriev I.V."/>
        </authorList>
    </citation>
    <scope>NUCLEOTIDE SEQUENCE</scope>
    <source>
        <strain evidence="4">CBS 342.82</strain>
    </source>
</reference>
<feature type="compositionally biased region" description="Basic and acidic residues" evidence="1">
    <location>
        <begin position="48"/>
        <end position="57"/>
    </location>
</feature>
<dbReference type="Proteomes" id="UP000504637">
    <property type="component" value="Unplaced"/>
</dbReference>
<keyword evidence="2" id="KW-0472">Membrane</keyword>